<accession>A0A383DE32</accession>
<evidence type="ECO:0000256" key="6">
    <source>
        <dbReference type="ARBA" id="ARBA00022917"/>
    </source>
</evidence>
<dbReference type="PRINTS" id="PR00985">
    <property type="entry name" value="TRNASYNTHLEU"/>
</dbReference>
<proteinExistence type="inferred from homology"/>
<dbReference type="AlphaFoldDB" id="A0A383DE32"/>
<feature type="domain" description="Aminoacyl-tRNA synthetase class Ia" evidence="8">
    <location>
        <begin position="17"/>
        <end position="176"/>
    </location>
</feature>
<reference evidence="9" key="1">
    <citation type="submission" date="2018-05" db="EMBL/GenBank/DDBJ databases">
        <authorList>
            <person name="Lanie J.A."/>
            <person name="Ng W.-L."/>
            <person name="Kazmierczak K.M."/>
            <person name="Andrzejewski T.M."/>
            <person name="Davidsen T.M."/>
            <person name="Wayne K.J."/>
            <person name="Tettelin H."/>
            <person name="Glass J.I."/>
            <person name="Rusch D."/>
            <person name="Podicherti R."/>
            <person name="Tsui H.-C.T."/>
            <person name="Winkler M.E."/>
        </authorList>
    </citation>
    <scope>NUCLEOTIDE SEQUENCE</scope>
</reference>
<sequence length="182" mass="21696">MVIDKDKEYSPKNIEKKWQNVWKETKLYKTEDYVATKKNWYALSMFPYPSGDLHIGHWFAFTPADAHARFMRLKGYNVLHPQGFDAFGLPAENAAIERNINPKKWTFNNVRNMQSQFDLMGNSYDWDRKLVTCTPEYYQWNQKFFLDMYKKGIAYRKNGPVWWDPIDQTTLANEQVRDGKSE</sequence>
<keyword evidence="5" id="KW-0067">ATP-binding</keyword>
<feature type="non-terminal residue" evidence="9">
    <location>
        <position position="182"/>
    </location>
</feature>
<dbReference type="PANTHER" id="PTHR43740:SF2">
    <property type="entry name" value="LEUCINE--TRNA LIGASE, MITOCHONDRIAL"/>
    <property type="match status" value="1"/>
</dbReference>
<evidence type="ECO:0000256" key="5">
    <source>
        <dbReference type="ARBA" id="ARBA00022840"/>
    </source>
</evidence>
<name>A0A383DE32_9ZZZZ</name>
<evidence type="ECO:0000259" key="8">
    <source>
        <dbReference type="Pfam" id="PF00133"/>
    </source>
</evidence>
<evidence type="ECO:0000313" key="9">
    <source>
        <dbReference type="EMBL" id="SVE42742.1"/>
    </source>
</evidence>
<comment type="similarity">
    <text evidence="1">Belongs to the class-I aminoacyl-tRNA synthetase family.</text>
</comment>
<dbReference type="EMBL" id="UINC01216557">
    <property type="protein sequence ID" value="SVE42742.1"/>
    <property type="molecule type" value="Genomic_DNA"/>
</dbReference>
<keyword evidence="7" id="KW-0030">Aminoacyl-tRNA synthetase</keyword>
<dbReference type="Gene3D" id="3.40.50.620">
    <property type="entry name" value="HUPs"/>
    <property type="match status" value="1"/>
</dbReference>
<evidence type="ECO:0000256" key="7">
    <source>
        <dbReference type="ARBA" id="ARBA00023146"/>
    </source>
</evidence>
<keyword evidence="3" id="KW-0436">Ligase</keyword>
<evidence type="ECO:0000256" key="1">
    <source>
        <dbReference type="ARBA" id="ARBA00005594"/>
    </source>
</evidence>
<dbReference type="PANTHER" id="PTHR43740">
    <property type="entry name" value="LEUCYL-TRNA SYNTHETASE"/>
    <property type="match status" value="1"/>
</dbReference>
<dbReference type="SUPFAM" id="SSF52374">
    <property type="entry name" value="Nucleotidylyl transferase"/>
    <property type="match status" value="1"/>
</dbReference>
<dbReference type="GO" id="GO:0005524">
    <property type="term" value="F:ATP binding"/>
    <property type="evidence" value="ECO:0007669"/>
    <property type="project" value="UniProtKB-KW"/>
</dbReference>
<gene>
    <name evidence="9" type="ORF">METZ01_LOCUS495596</name>
</gene>
<keyword evidence="4" id="KW-0547">Nucleotide-binding</keyword>
<dbReference type="InterPro" id="IPR002300">
    <property type="entry name" value="aa-tRNA-synth_Ia"/>
</dbReference>
<evidence type="ECO:0000256" key="4">
    <source>
        <dbReference type="ARBA" id="ARBA00022741"/>
    </source>
</evidence>
<dbReference type="EC" id="6.1.1.4" evidence="2"/>
<keyword evidence="6" id="KW-0648">Protein biosynthesis</keyword>
<evidence type="ECO:0000256" key="2">
    <source>
        <dbReference type="ARBA" id="ARBA00013164"/>
    </source>
</evidence>
<protein>
    <recommendedName>
        <fullName evidence="2">leucine--tRNA ligase</fullName>
        <ecNumber evidence="2">6.1.1.4</ecNumber>
    </recommendedName>
</protein>
<dbReference type="GO" id="GO:0004823">
    <property type="term" value="F:leucine-tRNA ligase activity"/>
    <property type="evidence" value="ECO:0007669"/>
    <property type="project" value="UniProtKB-EC"/>
</dbReference>
<dbReference type="Pfam" id="PF00133">
    <property type="entry name" value="tRNA-synt_1"/>
    <property type="match status" value="1"/>
</dbReference>
<dbReference type="InterPro" id="IPR002302">
    <property type="entry name" value="Leu-tRNA-ligase"/>
</dbReference>
<organism evidence="9">
    <name type="scientific">marine metagenome</name>
    <dbReference type="NCBI Taxonomy" id="408172"/>
    <lineage>
        <taxon>unclassified sequences</taxon>
        <taxon>metagenomes</taxon>
        <taxon>ecological metagenomes</taxon>
    </lineage>
</organism>
<dbReference type="Gene3D" id="1.10.730.10">
    <property type="entry name" value="Isoleucyl-tRNA Synthetase, Domain 1"/>
    <property type="match status" value="1"/>
</dbReference>
<dbReference type="GO" id="GO:0005829">
    <property type="term" value="C:cytosol"/>
    <property type="evidence" value="ECO:0007669"/>
    <property type="project" value="TreeGrafter"/>
</dbReference>
<dbReference type="InterPro" id="IPR014729">
    <property type="entry name" value="Rossmann-like_a/b/a_fold"/>
</dbReference>
<evidence type="ECO:0000256" key="3">
    <source>
        <dbReference type="ARBA" id="ARBA00022598"/>
    </source>
</evidence>
<dbReference type="GO" id="GO:0006429">
    <property type="term" value="P:leucyl-tRNA aminoacylation"/>
    <property type="evidence" value="ECO:0007669"/>
    <property type="project" value="InterPro"/>
</dbReference>